<dbReference type="HOGENOM" id="CLU_1261441_0_0_1"/>
<proteinExistence type="predicted"/>
<feature type="compositionally biased region" description="Basic and acidic residues" evidence="1">
    <location>
        <begin position="122"/>
        <end position="132"/>
    </location>
</feature>
<name>A0A066X659_COLSU</name>
<protein>
    <submittedName>
        <fullName evidence="2">Uncharacterized protein</fullName>
    </submittedName>
</protein>
<dbReference type="EMBL" id="JMSE01001111">
    <property type="protein sequence ID" value="KDN64628.1"/>
    <property type="molecule type" value="Genomic_DNA"/>
</dbReference>
<evidence type="ECO:0000313" key="2">
    <source>
        <dbReference type="EMBL" id="KDN64628.1"/>
    </source>
</evidence>
<reference evidence="3" key="1">
    <citation type="journal article" date="2014" name="Genome Announc.">
        <title>Draft genome sequence of Colletotrichum sublineola, a destructive pathogen of cultivated sorghum.</title>
        <authorList>
            <person name="Baroncelli R."/>
            <person name="Sanz-Martin J.M."/>
            <person name="Rech G.E."/>
            <person name="Sukno S.A."/>
            <person name="Thon M.R."/>
        </authorList>
    </citation>
    <scope>NUCLEOTIDE SEQUENCE [LARGE SCALE GENOMIC DNA]</scope>
    <source>
        <strain evidence="3">TX430BB</strain>
    </source>
</reference>
<comment type="caution">
    <text evidence="2">The sequence shown here is derived from an EMBL/GenBank/DDBJ whole genome shotgun (WGS) entry which is preliminary data.</text>
</comment>
<dbReference type="AlphaFoldDB" id="A0A066X659"/>
<dbReference type="Proteomes" id="UP000027238">
    <property type="component" value="Unassembled WGS sequence"/>
</dbReference>
<organism evidence="2 3">
    <name type="scientific">Colletotrichum sublineola</name>
    <name type="common">Sorghum anthracnose fungus</name>
    <dbReference type="NCBI Taxonomy" id="1173701"/>
    <lineage>
        <taxon>Eukaryota</taxon>
        <taxon>Fungi</taxon>
        <taxon>Dikarya</taxon>
        <taxon>Ascomycota</taxon>
        <taxon>Pezizomycotina</taxon>
        <taxon>Sordariomycetes</taxon>
        <taxon>Hypocreomycetidae</taxon>
        <taxon>Glomerellales</taxon>
        <taxon>Glomerellaceae</taxon>
        <taxon>Colletotrichum</taxon>
        <taxon>Colletotrichum graminicola species complex</taxon>
    </lineage>
</organism>
<evidence type="ECO:0000256" key="1">
    <source>
        <dbReference type="SAM" id="MobiDB-lite"/>
    </source>
</evidence>
<evidence type="ECO:0000313" key="3">
    <source>
        <dbReference type="Proteomes" id="UP000027238"/>
    </source>
</evidence>
<keyword evidence="3" id="KW-1185">Reference proteome</keyword>
<sequence>MVRGTEALAELLTPHQLLNGKWRATDAAALVGSLPQADGQGLLQTGHAKPHFQKEMAVWTDCRVRCKVTSYFVAADTEVGLASGELGHELPQAFRVGIQPTTYVSAALVPSIRKRVWPRGTQLKDEQLRPHTEPQPLQGRQASKSACIITFRVIKAGQAIQRRFGAVELDVEAEELTRFTNLFVRHEPLPSVLVTSKGPKGPHQAEGEAILPSPLGLAR</sequence>
<gene>
    <name evidence="2" type="ORF">CSUB01_11467</name>
</gene>
<feature type="region of interest" description="Disordered" evidence="1">
    <location>
        <begin position="120"/>
        <end position="139"/>
    </location>
</feature>
<feature type="region of interest" description="Disordered" evidence="1">
    <location>
        <begin position="196"/>
        <end position="219"/>
    </location>
</feature>
<accession>A0A066X659</accession>